<protein>
    <recommendedName>
        <fullName evidence="5">F-box domain-containing protein</fullName>
    </recommendedName>
</protein>
<dbReference type="RefSeq" id="XP_002111335.1">
    <property type="nucleotide sequence ID" value="XM_002111299.1"/>
</dbReference>
<dbReference type="GO" id="GO:0000209">
    <property type="term" value="P:protein polyubiquitination"/>
    <property type="evidence" value="ECO:0000318"/>
    <property type="project" value="GO_Central"/>
</dbReference>
<dbReference type="InterPro" id="IPR036047">
    <property type="entry name" value="F-box-like_dom_sf"/>
</dbReference>
<accession>B3RUB1</accession>
<dbReference type="SMART" id="SM01204">
    <property type="entry name" value="FIST_C"/>
    <property type="match status" value="1"/>
</dbReference>
<dbReference type="AlphaFoldDB" id="B3RUB1"/>
<dbReference type="eggNOG" id="ENOG502QSZ2">
    <property type="taxonomic scope" value="Eukaryota"/>
</dbReference>
<evidence type="ECO:0000259" key="2">
    <source>
        <dbReference type="SMART" id="SM01204"/>
    </source>
</evidence>
<keyword evidence="4" id="KW-1185">Reference proteome</keyword>
<name>B3RUB1_TRIAD</name>
<gene>
    <name evidence="3" type="ORF">TRIADDRAFT_55220</name>
</gene>
<dbReference type="EMBL" id="DS985244">
    <property type="protein sequence ID" value="EDV25302.1"/>
    <property type="molecule type" value="Genomic_DNA"/>
</dbReference>
<dbReference type="CTD" id="6753028"/>
<dbReference type="STRING" id="10228.B3RUB1"/>
<dbReference type="Pfam" id="PF10442">
    <property type="entry name" value="FIST_C"/>
    <property type="match status" value="1"/>
</dbReference>
<dbReference type="KEGG" id="tad:TRIADDRAFT_55220"/>
<dbReference type="InterPro" id="IPR019494">
    <property type="entry name" value="FIST_C"/>
</dbReference>
<dbReference type="HOGENOM" id="CLU_042854_0_0_1"/>
<dbReference type="PANTHER" id="PTHR14939:SF5">
    <property type="entry name" value="F-BOX ONLY PROTEIN 22"/>
    <property type="match status" value="1"/>
</dbReference>
<evidence type="ECO:0000259" key="1">
    <source>
        <dbReference type="SMART" id="SM00256"/>
    </source>
</evidence>
<dbReference type="PhylomeDB" id="B3RUB1"/>
<dbReference type="OrthoDB" id="509497at2759"/>
<dbReference type="Pfam" id="PF12937">
    <property type="entry name" value="F-box-like"/>
    <property type="match status" value="1"/>
</dbReference>
<dbReference type="PANTHER" id="PTHR14939">
    <property type="entry name" value="F-BOX ONLY PROTEIN 22"/>
    <property type="match status" value="1"/>
</dbReference>
<dbReference type="SUPFAM" id="SSF81383">
    <property type="entry name" value="F-box domain"/>
    <property type="match status" value="1"/>
</dbReference>
<proteinExistence type="predicted"/>
<evidence type="ECO:0000313" key="3">
    <source>
        <dbReference type="EMBL" id="EDV25302.1"/>
    </source>
</evidence>
<evidence type="ECO:0008006" key="5">
    <source>
        <dbReference type="Google" id="ProtNLM"/>
    </source>
</evidence>
<evidence type="ECO:0000313" key="4">
    <source>
        <dbReference type="Proteomes" id="UP000009022"/>
    </source>
</evidence>
<dbReference type="InParanoid" id="B3RUB1"/>
<feature type="domain" description="F-box" evidence="1">
    <location>
        <begin position="15"/>
        <end position="54"/>
    </location>
</feature>
<dbReference type="SMART" id="SM00256">
    <property type="entry name" value="FBOX"/>
    <property type="match status" value="1"/>
</dbReference>
<dbReference type="GeneID" id="6753028"/>
<dbReference type="Gene3D" id="1.20.1280.50">
    <property type="match status" value="1"/>
</dbReference>
<reference evidence="3 4" key="1">
    <citation type="journal article" date="2008" name="Nature">
        <title>The Trichoplax genome and the nature of placozoans.</title>
        <authorList>
            <person name="Srivastava M."/>
            <person name="Begovic E."/>
            <person name="Chapman J."/>
            <person name="Putnam N.H."/>
            <person name="Hellsten U."/>
            <person name="Kawashima T."/>
            <person name="Kuo A."/>
            <person name="Mitros T."/>
            <person name="Salamov A."/>
            <person name="Carpenter M.L."/>
            <person name="Signorovitch A.Y."/>
            <person name="Moreno M.A."/>
            <person name="Kamm K."/>
            <person name="Grimwood J."/>
            <person name="Schmutz J."/>
            <person name="Shapiro H."/>
            <person name="Grigoriev I.V."/>
            <person name="Buss L.W."/>
            <person name="Schierwater B."/>
            <person name="Dellaporta S.L."/>
            <person name="Rokhsar D.S."/>
        </authorList>
    </citation>
    <scope>NUCLEOTIDE SEQUENCE [LARGE SCALE GENOMIC DNA]</scope>
    <source>
        <strain evidence="3 4">Grell-BS-1999</strain>
    </source>
</reference>
<feature type="domain" description="FIST C-domain" evidence="2">
    <location>
        <begin position="255"/>
        <end position="382"/>
    </location>
</feature>
<dbReference type="GO" id="GO:0032436">
    <property type="term" value="P:positive regulation of proteasomal ubiquitin-dependent protein catabolic process"/>
    <property type="evidence" value="ECO:0000318"/>
    <property type="project" value="GO_Central"/>
</dbReference>
<dbReference type="InterPro" id="IPR001810">
    <property type="entry name" value="F-box_dom"/>
</dbReference>
<dbReference type="Proteomes" id="UP000009022">
    <property type="component" value="Unassembled WGS sequence"/>
</dbReference>
<sequence length="414" mass="46522">MDIGSTYSQHFALQLPEILSMILSKLDAKSLCNASAVCKEWNQLATKILMERRCCATYIVESPDAIGDLHHFFHQLPIVPAAINVFSTFDKLRDTRALISCIKSNVPSNCQILGCSGNGIVGSHEMDQKSVSLELEEAGKASILIIPRITGVTVKAFTLYKSDLKPEEEDTAKVWKASIGMTDIKAILLLTDFDMLENDDFTALQAAFKDEEKSAIVGCLCQPKVRLDKLRFRDYVNTFNYLPILPNISLHHSCILKLYVVYLLTGHDTIYSGIARLHCNFQFMRDCRKEPALVAMAIGGEYMEASTVLLYENDKSDLANSIANVERPSSISYSPDIVYMFPCVGRGYMYYGEQNVESGLIRKAFPCIHVIGCFGYGEIFNLKCKDGYSYYHSYSTALCFCWLKHDNYHSNSSY</sequence>
<organism evidence="3 4">
    <name type="scientific">Trichoplax adhaerens</name>
    <name type="common">Trichoplax reptans</name>
    <dbReference type="NCBI Taxonomy" id="10228"/>
    <lineage>
        <taxon>Eukaryota</taxon>
        <taxon>Metazoa</taxon>
        <taxon>Placozoa</taxon>
        <taxon>Uniplacotomia</taxon>
        <taxon>Trichoplacea</taxon>
        <taxon>Trichoplacidae</taxon>
        <taxon>Trichoplax</taxon>
    </lineage>
</organism>